<protein>
    <submittedName>
        <fullName evidence="2">Uncharacterized protein</fullName>
    </submittedName>
</protein>
<keyword evidence="3" id="KW-1185">Reference proteome</keyword>
<feature type="compositionally biased region" description="Basic and acidic residues" evidence="1">
    <location>
        <begin position="219"/>
        <end position="246"/>
    </location>
</feature>
<gene>
    <name evidence="2" type="ORF">KCU98_g21709</name>
</gene>
<feature type="compositionally biased region" description="Polar residues" evidence="1">
    <location>
        <begin position="265"/>
        <end position="277"/>
    </location>
</feature>
<reference evidence="2" key="1">
    <citation type="journal article" date="2021" name="J Fungi (Basel)">
        <title>Virulence traits and population genomics of the black yeast Aureobasidium melanogenum.</title>
        <authorList>
            <person name="Cernosa A."/>
            <person name="Sun X."/>
            <person name="Gostincar C."/>
            <person name="Fang C."/>
            <person name="Gunde-Cimerman N."/>
            <person name="Song Z."/>
        </authorList>
    </citation>
    <scope>NUCLEOTIDE SEQUENCE</scope>
    <source>
        <strain evidence="2">EXF-9298</strain>
    </source>
</reference>
<feature type="compositionally biased region" description="Basic and acidic residues" evidence="1">
    <location>
        <begin position="140"/>
        <end position="149"/>
    </location>
</feature>
<organism evidence="2 3">
    <name type="scientific">Aureobasidium melanogenum</name>
    <name type="common">Aureobasidium pullulans var. melanogenum</name>
    <dbReference type="NCBI Taxonomy" id="46634"/>
    <lineage>
        <taxon>Eukaryota</taxon>
        <taxon>Fungi</taxon>
        <taxon>Dikarya</taxon>
        <taxon>Ascomycota</taxon>
        <taxon>Pezizomycotina</taxon>
        <taxon>Dothideomycetes</taxon>
        <taxon>Dothideomycetidae</taxon>
        <taxon>Dothideales</taxon>
        <taxon>Saccotheciaceae</taxon>
        <taxon>Aureobasidium</taxon>
    </lineage>
</organism>
<dbReference type="EMBL" id="JAHFXS010007782">
    <property type="protein sequence ID" value="KAG9924010.1"/>
    <property type="molecule type" value="Genomic_DNA"/>
</dbReference>
<feature type="region of interest" description="Disordered" evidence="1">
    <location>
        <begin position="375"/>
        <end position="397"/>
    </location>
</feature>
<accession>A0A9P8F0H6</accession>
<sequence>RPLRPDQVPIVLGRPRPAANRDPPATRTIPQYRQDSGPPVTRYVHQEPISSWADEISPTYPSLDMPRPFAGTQRDSSGSSIYSLPDFPIPQAPQVPQQVARPSYQPNRRPPLGPPPSARKGPASYYPQTNYVAPILEETDSQRGLHDSKSSFASSNAIPIGISKHLADQHDMRQDKESPFRDEFEDSDSEPEQIMRPIPVRQASIGRKSTPVLTTIKNGDLRPDSQTRPLDHPRRGGNVEDAERLAQDMSYPMVDMSPEERSEKSFPQLSTRTSSSDILGKDTMIPGTEKSIKGNSSVSALEMSEKGAAHGLGKQTLAERVGSKRPPRLNVDAVREAEARGSLTSLPDLIRRATKVASNLDRGRTASRLGLNFFDDDAPQAHASDNRRSGSLSDILA</sequence>
<evidence type="ECO:0000313" key="3">
    <source>
        <dbReference type="Proteomes" id="UP000729357"/>
    </source>
</evidence>
<proteinExistence type="predicted"/>
<feature type="compositionally biased region" description="Pro residues" evidence="1">
    <location>
        <begin position="108"/>
        <end position="117"/>
    </location>
</feature>
<feature type="region of interest" description="Disordered" evidence="1">
    <location>
        <begin position="1"/>
        <end position="297"/>
    </location>
</feature>
<name>A0A9P8F0H6_AURME</name>
<dbReference type="AlphaFoldDB" id="A0A9P8F0H6"/>
<feature type="non-terminal residue" evidence="2">
    <location>
        <position position="397"/>
    </location>
</feature>
<feature type="compositionally biased region" description="Basic and acidic residues" evidence="1">
    <location>
        <begin position="165"/>
        <end position="182"/>
    </location>
</feature>
<dbReference type="Proteomes" id="UP000729357">
    <property type="component" value="Unassembled WGS sequence"/>
</dbReference>
<reference evidence="2" key="2">
    <citation type="submission" date="2021-08" db="EMBL/GenBank/DDBJ databases">
        <authorList>
            <person name="Gostincar C."/>
            <person name="Sun X."/>
            <person name="Song Z."/>
            <person name="Gunde-Cimerman N."/>
        </authorList>
    </citation>
    <scope>NUCLEOTIDE SEQUENCE</scope>
    <source>
        <strain evidence="2">EXF-9298</strain>
    </source>
</reference>
<evidence type="ECO:0000256" key="1">
    <source>
        <dbReference type="SAM" id="MobiDB-lite"/>
    </source>
</evidence>
<comment type="caution">
    <text evidence="2">The sequence shown here is derived from an EMBL/GenBank/DDBJ whole genome shotgun (WGS) entry which is preliminary data.</text>
</comment>
<dbReference type="PANTHER" id="PTHR17178:SF0">
    <property type="entry name" value="SERGLYCIN"/>
    <property type="match status" value="1"/>
</dbReference>
<feature type="non-terminal residue" evidence="2">
    <location>
        <position position="1"/>
    </location>
</feature>
<evidence type="ECO:0000313" key="2">
    <source>
        <dbReference type="EMBL" id="KAG9924010.1"/>
    </source>
</evidence>
<feature type="compositionally biased region" description="Polar residues" evidence="1">
    <location>
        <begin position="73"/>
        <end position="82"/>
    </location>
</feature>
<feature type="compositionally biased region" description="Low complexity" evidence="1">
    <location>
        <begin position="14"/>
        <end position="27"/>
    </location>
</feature>
<dbReference type="PANTHER" id="PTHR17178">
    <property type="entry name" value="SECRETORY GRANULE PROTEOGLYCAN CORE PROTEIN"/>
    <property type="match status" value="1"/>
</dbReference>